<reference evidence="1" key="1">
    <citation type="submission" date="2022-01" db="EMBL/GenBank/DDBJ databases">
        <title>Genome Sequence Resource for Two Populations of Ditylenchus destructor, the Migratory Endoparasitic Phytonematode.</title>
        <authorList>
            <person name="Zhang H."/>
            <person name="Lin R."/>
            <person name="Xie B."/>
        </authorList>
    </citation>
    <scope>NUCLEOTIDE SEQUENCE</scope>
    <source>
        <strain evidence="1">BazhouSP</strain>
    </source>
</reference>
<sequence>MDKLAGQHITSLYGYRIDITQVVGMRKSIDQHRYSLVTESDDIPLDINYHFNENSVELKSIDRKLRAIGDVYGEIFHNETTFCPDNKLQTIYKMSHQATTPNDYKNTRQMLHLVRKKVALLEPILLAKIEKLEAYRSKDIDKEALEEFKTFKHWQEWWEHYDNE</sequence>
<accession>A0AAD4QZF7</accession>
<protein>
    <submittedName>
        <fullName evidence="1">Uncharacterized protein</fullName>
    </submittedName>
</protein>
<evidence type="ECO:0000313" key="1">
    <source>
        <dbReference type="EMBL" id="KAI1699778.1"/>
    </source>
</evidence>
<evidence type="ECO:0000313" key="2">
    <source>
        <dbReference type="Proteomes" id="UP001201812"/>
    </source>
</evidence>
<dbReference type="EMBL" id="JAKKPZ010000167">
    <property type="protein sequence ID" value="KAI1699778.1"/>
    <property type="molecule type" value="Genomic_DNA"/>
</dbReference>
<name>A0AAD4QZF7_9BILA</name>
<dbReference type="AlphaFoldDB" id="A0AAD4QZF7"/>
<organism evidence="1 2">
    <name type="scientific">Ditylenchus destructor</name>
    <dbReference type="NCBI Taxonomy" id="166010"/>
    <lineage>
        <taxon>Eukaryota</taxon>
        <taxon>Metazoa</taxon>
        <taxon>Ecdysozoa</taxon>
        <taxon>Nematoda</taxon>
        <taxon>Chromadorea</taxon>
        <taxon>Rhabditida</taxon>
        <taxon>Tylenchina</taxon>
        <taxon>Tylenchomorpha</taxon>
        <taxon>Sphaerularioidea</taxon>
        <taxon>Anguinidae</taxon>
        <taxon>Anguininae</taxon>
        <taxon>Ditylenchus</taxon>
    </lineage>
</organism>
<gene>
    <name evidence="1" type="ORF">DdX_17124</name>
</gene>
<dbReference type="Proteomes" id="UP001201812">
    <property type="component" value="Unassembled WGS sequence"/>
</dbReference>
<comment type="caution">
    <text evidence="1">The sequence shown here is derived from an EMBL/GenBank/DDBJ whole genome shotgun (WGS) entry which is preliminary data.</text>
</comment>
<proteinExistence type="predicted"/>
<keyword evidence="2" id="KW-1185">Reference proteome</keyword>